<dbReference type="OrthoDB" id="10432650at2759"/>
<keyword evidence="2" id="KW-1185">Reference proteome</keyword>
<evidence type="ECO:0000313" key="2">
    <source>
        <dbReference type="Proteomes" id="UP001148786"/>
    </source>
</evidence>
<dbReference type="EMBL" id="JANKHO010000095">
    <property type="protein sequence ID" value="KAJ3515473.1"/>
    <property type="molecule type" value="Genomic_DNA"/>
</dbReference>
<name>A0A9W8MZH2_9AGAR</name>
<reference evidence="1" key="1">
    <citation type="submission" date="2022-07" db="EMBL/GenBank/DDBJ databases">
        <title>Genome Sequence of Agrocybe chaxingu.</title>
        <authorList>
            <person name="Buettner E."/>
        </authorList>
    </citation>
    <scope>NUCLEOTIDE SEQUENCE</scope>
    <source>
        <strain evidence="1">MP-N11</strain>
    </source>
</reference>
<dbReference type="Proteomes" id="UP001148786">
    <property type="component" value="Unassembled WGS sequence"/>
</dbReference>
<proteinExistence type="predicted"/>
<gene>
    <name evidence="1" type="ORF">NLJ89_g1738</name>
</gene>
<dbReference type="AlphaFoldDB" id="A0A9W8MZH2"/>
<protein>
    <submittedName>
        <fullName evidence="1">Uncharacterized protein</fullName>
    </submittedName>
</protein>
<evidence type="ECO:0000313" key="1">
    <source>
        <dbReference type="EMBL" id="KAJ3515473.1"/>
    </source>
</evidence>
<accession>A0A9W8MZH2</accession>
<organism evidence="1 2">
    <name type="scientific">Agrocybe chaxingu</name>
    <dbReference type="NCBI Taxonomy" id="84603"/>
    <lineage>
        <taxon>Eukaryota</taxon>
        <taxon>Fungi</taxon>
        <taxon>Dikarya</taxon>
        <taxon>Basidiomycota</taxon>
        <taxon>Agaricomycotina</taxon>
        <taxon>Agaricomycetes</taxon>
        <taxon>Agaricomycetidae</taxon>
        <taxon>Agaricales</taxon>
        <taxon>Agaricineae</taxon>
        <taxon>Strophariaceae</taxon>
        <taxon>Agrocybe</taxon>
    </lineage>
</organism>
<sequence length="245" mass="27502">MSASMDQLTPSQSPHSEDAHINHQLESLEIDRPDTNHVVLLLGSTDSSAQAKLPRLRSLTATLYFFEEEYNMIAPFLSQAEETLEYFKITYGDLPPPPMVDLGTMKRLKHLELDSHELGVGTVLRDYTLLLDVLTAPASLETLDLHFALSLYNKDHYTALAPLFQSLGAPSDSNVWTALNDILSAPFRFVGLRRLAIHVHLLHYPVPRPIPDARFRDLITTLIFFALPYFSGADGVRELVVDFTT</sequence>
<comment type="caution">
    <text evidence="1">The sequence shown here is derived from an EMBL/GenBank/DDBJ whole genome shotgun (WGS) entry which is preliminary data.</text>
</comment>